<comment type="caution">
    <text evidence="1">The sequence shown here is derived from an EMBL/GenBank/DDBJ whole genome shotgun (WGS) entry which is preliminary data.</text>
</comment>
<reference evidence="1 2" key="1">
    <citation type="journal article" date="2014" name="Nature">
        <title>An environmental bacterial taxon with a large and distinct metabolic repertoire.</title>
        <authorList>
            <person name="Wilson M.C."/>
            <person name="Mori T."/>
            <person name="Ruckert C."/>
            <person name="Uria A.R."/>
            <person name="Helf M.J."/>
            <person name="Takada K."/>
            <person name="Gernert C."/>
            <person name="Steffens U.A."/>
            <person name="Heycke N."/>
            <person name="Schmitt S."/>
            <person name="Rinke C."/>
            <person name="Helfrich E.J."/>
            <person name="Brachmann A.O."/>
            <person name="Gurgui C."/>
            <person name="Wakimoto T."/>
            <person name="Kracht M."/>
            <person name="Crusemann M."/>
            <person name="Hentschel U."/>
            <person name="Abe I."/>
            <person name="Matsunaga S."/>
            <person name="Kalinowski J."/>
            <person name="Takeyama H."/>
            <person name="Piel J."/>
        </authorList>
    </citation>
    <scope>NUCLEOTIDE SEQUENCE [LARGE SCALE GENOMIC DNA]</scope>
    <source>
        <strain evidence="2">TSY2</strain>
    </source>
</reference>
<organism evidence="1 2">
    <name type="scientific">Candidatus Entotheonella gemina</name>
    <dbReference type="NCBI Taxonomy" id="1429439"/>
    <lineage>
        <taxon>Bacteria</taxon>
        <taxon>Pseudomonadati</taxon>
        <taxon>Nitrospinota/Tectimicrobiota group</taxon>
        <taxon>Candidatus Tectimicrobiota</taxon>
        <taxon>Candidatus Entotheonellia</taxon>
        <taxon>Candidatus Entotheonellales</taxon>
        <taxon>Candidatus Entotheonellaceae</taxon>
        <taxon>Candidatus Entotheonella</taxon>
    </lineage>
</organism>
<name>W4M8J5_9BACT</name>
<protein>
    <submittedName>
        <fullName evidence="1">Uncharacterized protein</fullName>
    </submittedName>
</protein>
<sequence length="94" mass="10800">MNVETLKKRMQKDRAMESITIRMPVDVIDDLKKLAPLLGYSGYQSLLRAYVGRGLREDLDKLEPVDRFADFVKMLKLQGVDGALIDQTLDEMLR</sequence>
<dbReference type="AlphaFoldDB" id="W4M8J5"/>
<evidence type="ECO:0000313" key="1">
    <source>
        <dbReference type="EMBL" id="ETX06508.1"/>
    </source>
</evidence>
<dbReference type="HOGENOM" id="CLU_163980_0_0_7"/>
<evidence type="ECO:0000313" key="2">
    <source>
        <dbReference type="Proteomes" id="UP000019140"/>
    </source>
</evidence>
<dbReference type="Proteomes" id="UP000019140">
    <property type="component" value="Unassembled WGS sequence"/>
</dbReference>
<dbReference type="EMBL" id="AZHX01000679">
    <property type="protein sequence ID" value="ETX06508.1"/>
    <property type="molecule type" value="Genomic_DNA"/>
</dbReference>
<gene>
    <name evidence="1" type="ORF">ETSY2_16695</name>
</gene>
<keyword evidence="2" id="KW-1185">Reference proteome</keyword>
<proteinExistence type="predicted"/>
<accession>W4M8J5</accession>